<dbReference type="eggNOG" id="ENOG5030RXA">
    <property type="taxonomic scope" value="Bacteria"/>
</dbReference>
<gene>
    <name evidence="2" type="ordered locus">PMT_2128</name>
</gene>
<dbReference type="RefSeq" id="WP_011131492.1">
    <property type="nucleotide sequence ID" value="NC_005071.1"/>
</dbReference>
<feature type="compositionally biased region" description="Low complexity" evidence="1">
    <location>
        <begin position="75"/>
        <end position="86"/>
    </location>
</feature>
<feature type="region of interest" description="Disordered" evidence="1">
    <location>
        <begin position="54"/>
        <end position="114"/>
    </location>
</feature>
<evidence type="ECO:0000313" key="2">
    <source>
        <dbReference type="EMBL" id="CAE22302.1"/>
    </source>
</evidence>
<organism evidence="2 3">
    <name type="scientific">Prochlorococcus marinus (strain MIT 9313)</name>
    <dbReference type="NCBI Taxonomy" id="74547"/>
    <lineage>
        <taxon>Bacteria</taxon>
        <taxon>Bacillati</taxon>
        <taxon>Cyanobacteriota</taxon>
        <taxon>Cyanophyceae</taxon>
        <taxon>Synechococcales</taxon>
        <taxon>Prochlorococcaceae</taxon>
        <taxon>Prochlorococcus</taxon>
    </lineage>
</organism>
<evidence type="ECO:0000313" key="3">
    <source>
        <dbReference type="Proteomes" id="UP000001423"/>
    </source>
</evidence>
<proteinExistence type="predicted"/>
<sequence>MPTQSLRPKQAQPNARQQLKVQQLLIPEIEQLQQKELQAVQKLSINKPIDQIPRQNIKKAVKASPKPNRLEAPYKKPTAKPTAKPASKPDKSSSAELKKQKQEMLDWLNNVRIG</sequence>
<dbReference type="KEGG" id="pmt:PMT_2128"/>
<dbReference type="HOGENOM" id="CLU_2357441_0_0_3"/>
<reference evidence="2 3" key="1">
    <citation type="journal article" date="2003" name="Nature">
        <title>Genome divergence in two Prochlorococcus ecotypes reflects oceanic niche differentiation.</title>
        <authorList>
            <person name="Rocap G."/>
            <person name="Larimer F.W."/>
            <person name="Lamerdin J.E."/>
            <person name="Malfatti S."/>
            <person name="Chain P."/>
            <person name="Ahlgren N.A."/>
            <person name="Arellano A."/>
            <person name="Coleman M."/>
            <person name="Hauser L."/>
            <person name="Hess W.R."/>
            <person name="Johnson Z.I."/>
            <person name="Land M.L."/>
            <person name="Lindell D."/>
            <person name="Post A.F."/>
            <person name="Regala W."/>
            <person name="Shah M."/>
            <person name="Shaw S.L."/>
            <person name="Steglich C."/>
            <person name="Sullivan M.B."/>
            <person name="Ting C.S."/>
            <person name="Tolonen A."/>
            <person name="Webb E.A."/>
            <person name="Zinser E.R."/>
            <person name="Chisholm S.W."/>
        </authorList>
    </citation>
    <scope>NUCLEOTIDE SEQUENCE [LARGE SCALE GENOMIC DNA]</scope>
    <source>
        <strain evidence="3">MIT 9313</strain>
    </source>
</reference>
<name>Q7V442_PROMM</name>
<feature type="compositionally biased region" description="Basic and acidic residues" evidence="1">
    <location>
        <begin position="87"/>
        <end position="104"/>
    </location>
</feature>
<protein>
    <submittedName>
        <fullName evidence="2">Possible (AF314193) Toutatis [Drosophila melanogaster]</fullName>
    </submittedName>
</protein>
<dbReference type="Proteomes" id="UP000001423">
    <property type="component" value="Chromosome"/>
</dbReference>
<dbReference type="EMBL" id="BX548175">
    <property type="protein sequence ID" value="CAE22302.1"/>
    <property type="molecule type" value="Genomic_DNA"/>
</dbReference>
<keyword evidence="3" id="KW-1185">Reference proteome</keyword>
<dbReference type="AlphaFoldDB" id="Q7V442"/>
<accession>Q7V442</accession>
<evidence type="ECO:0000256" key="1">
    <source>
        <dbReference type="SAM" id="MobiDB-lite"/>
    </source>
</evidence>